<keyword evidence="1" id="KW-0732">Signal</keyword>
<protein>
    <submittedName>
        <fullName evidence="2">Uncharacterized protein</fullName>
    </submittedName>
</protein>
<dbReference type="Proteomes" id="UP000015346">
    <property type="component" value="Unassembled WGS sequence"/>
</dbReference>
<sequence>MTHALRTGAVAVLVSLAAGTASAQGFSGAEVSTGILAFADDLDLGEIRYRGALEFGIGPGFGVAADLSYHGWRGLDMDGRNVTIHGLWDGLGFATVGAYLARDSFENDSANGLGLEAAGDFGGLAAQAAIGMVDGEGDRATLLLAEGRFDLAGMMPVDGLAATARFGRLGGEADATRIGLGAEYSLGFGPTFYGELGHLSSDGEGETYLSLGARVGIGAKGGTTFGSRGILEVIPGF</sequence>
<name>S9R2K1_9RHOB</name>
<gene>
    <name evidence="2" type="ORF">ruthe_00920</name>
</gene>
<comment type="caution">
    <text evidence="2">The sequence shown here is derived from an EMBL/GenBank/DDBJ whole genome shotgun (WGS) entry which is preliminary data.</text>
</comment>
<dbReference type="SUPFAM" id="SSF56935">
    <property type="entry name" value="Porins"/>
    <property type="match status" value="1"/>
</dbReference>
<dbReference type="EMBL" id="AOLV01000010">
    <property type="protein sequence ID" value="EPX86112.1"/>
    <property type="molecule type" value="Genomic_DNA"/>
</dbReference>
<evidence type="ECO:0000313" key="3">
    <source>
        <dbReference type="Proteomes" id="UP000015346"/>
    </source>
</evidence>
<feature type="signal peptide" evidence="1">
    <location>
        <begin position="1"/>
        <end position="23"/>
    </location>
</feature>
<evidence type="ECO:0000313" key="2">
    <source>
        <dbReference type="EMBL" id="EPX86112.1"/>
    </source>
</evidence>
<dbReference type="AlphaFoldDB" id="S9R2K1"/>
<evidence type="ECO:0000256" key="1">
    <source>
        <dbReference type="SAM" id="SignalP"/>
    </source>
</evidence>
<keyword evidence="3" id="KW-1185">Reference proteome</keyword>
<dbReference type="STRING" id="1123069.ruthe_00920"/>
<proteinExistence type="predicted"/>
<dbReference type="OrthoDB" id="7686946at2"/>
<organism evidence="2 3">
    <name type="scientific">Rubellimicrobium thermophilum DSM 16684</name>
    <dbReference type="NCBI Taxonomy" id="1123069"/>
    <lineage>
        <taxon>Bacteria</taxon>
        <taxon>Pseudomonadati</taxon>
        <taxon>Pseudomonadota</taxon>
        <taxon>Alphaproteobacteria</taxon>
        <taxon>Rhodobacterales</taxon>
        <taxon>Roseobacteraceae</taxon>
        <taxon>Rubellimicrobium</taxon>
    </lineage>
</organism>
<accession>S9R2K1</accession>
<reference evidence="2 3" key="1">
    <citation type="journal article" date="2013" name="Stand. Genomic Sci.">
        <title>Genome sequence of the reddish-pigmented Rubellimicrobium thermophilum type strain (DSM 16684(T)), a member of the Roseobacter clade.</title>
        <authorList>
            <person name="Fiebig A."/>
            <person name="Riedel T."/>
            <person name="Gronow S."/>
            <person name="Petersen J."/>
            <person name="Klenk H.P."/>
            <person name="Goker M."/>
        </authorList>
    </citation>
    <scope>NUCLEOTIDE SEQUENCE [LARGE SCALE GENOMIC DNA]</scope>
    <source>
        <strain evidence="2 3">DSM 16684</strain>
    </source>
</reference>
<dbReference type="RefSeq" id="WP_021097020.1">
    <property type="nucleotide sequence ID" value="NZ_KE557320.1"/>
</dbReference>
<feature type="chain" id="PRO_5004568428" evidence="1">
    <location>
        <begin position="24"/>
        <end position="237"/>
    </location>
</feature>
<dbReference type="HOGENOM" id="CLU_102139_0_0_5"/>